<dbReference type="PRINTS" id="PR00080">
    <property type="entry name" value="SDRFAMILY"/>
</dbReference>
<keyword evidence="2" id="KW-0560">Oxidoreductase</keyword>
<name>A0A150NZN9_SORCE</name>
<dbReference type="PANTHER" id="PTHR24321:SF8">
    <property type="entry name" value="ESTRADIOL 17-BETA-DEHYDROGENASE 8-RELATED"/>
    <property type="match status" value="1"/>
</dbReference>
<dbReference type="SUPFAM" id="SSF51735">
    <property type="entry name" value="NAD(P)-binding Rossmann-fold domains"/>
    <property type="match status" value="1"/>
</dbReference>
<dbReference type="PANTHER" id="PTHR24321">
    <property type="entry name" value="DEHYDROGENASES, SHORT CHAIN"/>
    <property type="match status" value="1"/>
</dbReference>
<dbReference type="NCBIfam" id="NF005559">
    <property type="entry name" value="PRK07231.1"/>
    <property type="match status" value="1"/>
</dbReference>
<organism evidence="3 4">
    <name type="scientific">Sorangium cellulosum</name>
    <name type="common">Polyangium cellulosum</name>
    <dbReference type="NCBI Taxonomy" id="56"/>
    <lineage>
        <taxon>Bacteria</taxon>
        <taxon>Pseudomonadati</taxon>
        <taxon>Myxococcota</taxon>
        <taxon>Polyangia</taxon>
        <taxon>Polyangiales</taxon>
        <taxon>Polyangiaceae</taxon>
        <taxon>Sorangium</taxon>
    </lineage>
</organism>
<accession>A0A150NZN9</accession>
<evidence type="ECO:0000313" key="4">
    <source>
        <dbReference type="Proteomes" id="UP000075420"/>
    </source>
</evidence>
<dbReference type="PROSITE" id="PS00061">
    <property type="entry name" value="ADH_SHORT"/>
    <property type="match status" value="1"/>
</dbReference>
<dbReference type="Gene3D" id="3.40.50.720">
    <property type="entry name" value="NAD(P)-binding Rossmann-like Domain"/>
    <property type="match status" value="1"/>
</dbReference>
<dbReference type="FunFam" id="3.40.50.720:FF:000084">
    <property type="entry name" value="Short-chain dehydrogenase reductase"/>
    <property type="match status" value="1"/>
</dbReference>
<proteinExistence type="inferred from homology"/>
<sequence length="255" mass="26571">MPVELNGKVALVVGGSSGIGRGAALALAAAGARVVVSARREAESREVVGEIEARGGEAMFVRVDVTVPGEVEALVATTVERWGRLDCAVNSAGINEDMVPITEADDAAFDRMMAVNCKGMFLCMKHEMRQMLRQGGGGSVVNLSSTMGHVAAPAGSIYTATKHAIEGLTKSAALSHAKQGIRVNAVAPTAVAGTPLIDHGMKHYPELMEPYIADIPAGRPARVDEVARAIVWLCSDEASFVNGHSLVIDGGQLSK</sequence>
<evidence type="ECO:0008006" key="5">
    <source>
        <dbReference type="Google" id="ProtNLM"/>
    </source>
</evidence>
<dbReference type="InterPro" id="IPR002347">
    <property type="entry name" value="SDR_fam"/>
</dbReference>
<evidence type="ECO:0000313" key="3">
    <source>
        <dbReference type="EMBL" id="KYF47827.1"/>
    </source>
</evidence>
<dbReference type="AlphaFoldDB" id="A0A150NZN9"/>
<dbReference type="Proteomes" id="UP000075420">
    <property type="component" value="Unassembled WGS sequence"/>
</dbReference>
<dbReference type="InterPro" id="IPR036291">
    <property type="entry name" value="NAD(P)-bd_dom_sf"/>
</dbReference>
<comment type="similarity">
    <text evidence="1">Belongs to the short-chain dehydrogenases/reductases (SDR) family.</text>
</comment>
<evidence type="ECO:0000256" key="2">
    <source>
        <dbReference type="ARBA" id="ARBA00023002"/>
    </source>
</evidence>
<gene>
    <name evidence="3" type="ORF">BE08_15760</name>
</gene>
<dbReference type="GO" id="GO:0016491">
    <property type="term" value="F:oxidoreductase activity"/>
    <property type="evidence" value="ECO:0007669"/>
    <property type="project" value="UniProtKB-KW"/>
</dbReference>
<reference evidence="3 4" key="1">
    <citation type="submission" date="2014-02" db="EMBL/GenBank/DDBJ databases">
        <title>The small core and large imbalanced accessory genome model reveals a collaborative survival strategy of Sorangium cellulosum strains in nature.</title>
        <authorList>
            <person name="Han K."/>
            <person name="Peng R."/>
            <person name="Blom J."/>
            <person name="Li Y.-Z."/>
        </authorList>
    </citation>
    <scope>NUCLEOTIDE SEQUENCE [LARGE SCALE GENOMIC DNA]</scope>
    <source>
        <strain evidence="3 4">So0157-25</strain>
    </source>
</reference>
<evidence type="ECO:0000256" key="1">
    <source>
        <dbReference type="ARBA" id="ARBA00006484"/>
    </source>
</evidence>
<comment type="caution">
    <text evidence="3">The sequence shown here is derived from an EMBL/GenBank/DDBJ whole genome shotgun (WGS) entry which is preliminary data.</text>
</comment>
<dbReference type="Pfam" id="PF13561">
    <property type="entry name" value="adh_short_C2"/>
    <property type="match status" value="1"/>
</dbReference>
<dbReference type="PRINTS" id="PR00081">
    <property type="entry name" value="GDHRDH"/>
</dbReference>
<dbReference type="CDD" id="cd05233">
    <property type="entry name" value="SDR_c"/>
    <property type="match status" value="1"/>
</dbReference>
<dbReference type="InterPro" id="IPR020904">
    <property type="entry name" value="Sc_DH/Rdtase_CS"/>
</dbReference>
<protein>
    <recommendedName>
        <fullName evidence="5">Short-chain dehydrogenase</fullName>
    </recommendedName>
</protein>
<dbReference type="EMBL" id="JELY01003574">
    <property type="protein sequence ID" value="KYF47827.1"/>
    <property type="molecule type" value="Genomic_DNA"/>
</dbReference>